<dbReference type="Gene3D" id="3.50.40.10">
    <property type="entry name" value="Phenylalanyl-trna Synthetase, Chain B, domain 3"/>
    <property type="match status" value="1"/>
</dbReference>
<dbReference type="EMBL" id="JBEDUW010000003">
    <property type="protein sequence ID" value="KAK9939552.1"/>
    <property type="molecule type" value="Genomic_DNA"/>
</dbReference>
<dbReference type="InterPro" id="IPR045060">
    <property type="entry name" value="Phe-tRNA-ligase_IIc_bsu"/>
</dbReference>
<evidence type="ECO:0000313" key="2">
    <source>
        <dbReference type="EMBL" id="KAK9939552.1"/>
    </source>
</evidence>
<gene>
    <name evidence="2" type="ORF">M0R45_016244</name>
</gene>
<comment type="caution">
    <text evidence="2">The sequence shown here is derived from an EMBL/GenBank/DDBJ whole genome shotgun (WGS) entry which is preliminary data.</text>
</comment>
<protein>
    <recommendedName>
        <fullName evidence="1">B3/B4 tRNA-binding domain-containing protein</fullName>
    </recommendedName>
</protein>
<sequence length="276" mass="31698">MPSVRLRRDLLLGALGKSYTTEELKKMEVNEKAQKEFEDLCFRFGIELDDVTTDQEIRRKELHRNEEDDGNAQVIYKIDLPANRCDLLCLEGLSQALRIFENKEELPKYKLADISNESMIKMHVKPETASIRPHVVCAVLRGMTFSDDSFESFLNLQDKVKQTICRKQTLVAIGLHDLDHIQAPFSYEVNDFKPEEALEILNRSLSSMQKVDFALMTKFYPVIYDDNRTVLSMYPFMESESSRITSSSKNVFIQCTATDLTRAKTVLNTTVTAFSL</sequence>
<dbReference type="Pfam" id="PF18262">
    <property type="entry name" value="PhetRS_B1"/>
    <property type="match status" value="1"/>
</dbReference>
<name>A0AAW1XRX8_RUBAR</name>
<organism evidence="2 3">
    <name type="scientific">Rubus argutus</name>
    <name type="common">Southern blackberry</name>
    <dbReference type="NCBI Taxonomy" id="59490"/>
    <lineage>
        <taxon>Eukaryota</taxon>
        <taxon>Viridiplantae</taxon>
        <taxon>Streptophyta</taxon>
        <taxon>Embryophyta</taxon>
        <taxon>Tracheophyta</taxon>
        <taxon>Spermatophyta</taxon>
        <taxon>Magnoliopsida</taxon>
        <taxon>eudicotyledons</taxon>
        <taxon>Gunneridae</taxon>
        <taxon>Pentapetalae</taxon>
        <taxon>rosids</taxon>
        <taxon>fabids</taxon>
        <taxon>Rosales</taxon>
        <taxon>Rosaceae</taxon>
        <taxon>Rosoideae</taxon>
        <taxon>Rosoideae incertae sedis</taxon>
        <taxon>Rubus</taxon>
    </lineage>
</organism>
<evidence type="ECO:0000313" key="3">
    <source>
        <dbReference type="Proteomes" id="UP001457282"/>
    </source>
</evidence>
<dbReference type="SUPFAM" id="SSF56037">
    <property type="entry name" value="PheT/TilS domain"/>
    <property type="match status" value="1"/>
</dbReference>
<dbReference type="GO" id="GO:0004826">
    <property type="term" value="F:phenylalanine-tRNA ligase activity"/>
    <property type="evidence" value="ECO:0007669"/>
    <property type="project" value="InterPro"/>
</dbReference>
<dbReference type="GO" id="GO:0009328">
    <property type="term" value="C:phenylalanine-tRNA ligase complex"/>
    <property type="evidence" value="ECO:0007669"/>
    <property type="project" value="TreeGrafter"/>
</dbReference>
<dbReference type="SMART" id="SM00873">
    <property type="entry name" value="B3_4"/>
    <property type="match status" value="1"/>
</dbReference>
<dbReference type="InterPro" id="IPR005146">
    <property type="entry name" value="B3/B4_tRNA-bd"/>
</dbReference>
<dbReference type="AlphaFoldDB" id="A0AAW1XRX8"/>
<dbReference type="GO" id="GO:0003723">
    <property type="term" value="F:RNA binding"/>
    <property type="evidence" value="ECO:0007669"/>
    <property type="project" value="InterPro"/>
</dbReference>
<feature type="domain" description="B3/B4 tRNA-binding" evidence="1">
    <location>
        <begin position="131"/>
        <end position="274"/>
    </location>
</feature>
<keyword evidence="3" id="KW-1185">Reference proteome</keyword>
<reference evidence="2 3" key="1">
    <citation type="journal article" date="2023" name="G3 (Bethesda)">
        <title>A chromosome-length genome assembly and annotation of blackberry (Rubus argutus, cv. 'Hillquist').</title>
        <authorList>
            <person name="Bruna T."/>
            <person name="Aryal R."/>
            <person name="Dudchenko O."/>
            <person name="Sargent D.J."/>
            <person name="Mead D."/>
            <person name="Buti M."/>
            <person name="Cavallini A."/>
            <person name="Hytonen T."/>
            <person name="Andres J."/>
            <person name="Pham M."/>
            <person name="Weisz D."/>
            <person name="Mascagni F."/>
            <person name="Usai G."/>
            <person name="Natali L."/>
            <person name="Bassil N."/>
            <person name="Fernandez G.E."/>
            <person name="Lomsadze A."/>
            <person name="Armour M."/>
            <person name="Olukolu B."/>
            <person name="Poorten T."/>
            <person name="Britton C."/>
            <person name="Davik J."/>
            <person name="Ashrafi H."/>
            <person name="Aiden E.L."/>
            <person name="Borodovsky M."/>
            <person name="Worthington M."/>
        </authorList>
    </citation>
    <scope>NUCLEOTIDE SEQUENCE [LARGE SCALE GENOMIC DNA]</scope>
    <source>
        <strain evidence="2">PI 553951</strain>
    </source>
</reference>
<dbReference type="InterPro" id="IPR020825">
    <property type="entry name" value="Phe-tRNA_synthase-like_B3/B4"/>
</dbReference>
<dbReference type="GO" id="GO:0006432">
    <property type="term" value="P:phenylalanyl-tRNA aminoacylation"/>
    <property type="evidence" value="ECO:0007669"/>
    <property type="project" value="InterPro"/>
</dbReference>
<evidence type="ECO:0000259" key="1">
    <source>
        <dbReference type="SMART" id="SM00873"/>
    </source>
</evidence>
<dbReference type="PANTHER" id="PTHR10947">
    <property type="entry name" value="PHENYLALANYL-TRNA SYNTHETASE BETA CHAIN AND LEUCINE-RICH REPEAT-CONTAINING PROTEIN 47"/>
    <property type="match status" value="1"/>
</dbReference>
<proteinExistence type="predicted"/>
<accession>A0AAW1XRX8</accession>
<dbReference type="PANTHER" id="PTHR10947:SF0">
    <property type="entry name" value="PHENYLALANINE--TRNA LIGASE BETA SUBUNIT"/>
    <property type="match status" value="1"/>
</dbReference>
<dbReference type="Gene3D" id="3.30.56.10">
    <property type="match status" value="1"/>
</dbReference>
<dbReference type="Proteomes" id="UP001457282">
    <property type="component" value="Unassembled WGS sequence"/>
</dbReference>
<dbReference type="Pfam" id="PF03483">
    <property type="entry name" value="B3_4"/>
    <property type="match status" value="1"/>
</dbReference>
<dbReference type="InterPro" id="IPR040659">
    <property type="entry name" value="PhetRS_B1"/>
</dbReference>